<protein>
    <recommendedName>
        <fullName evidence="11">Alpha-galactosidase</fullName>
        <ecNumber evidence="11">3.2.1.22</ecNumber>
    </recommendedName>
    <alternativeName>
        <fullName evidence="11">Melibiase</fullName>
    </alternativeName>
</protein>
<dbReference type="EC" id="3.2.1.22" evidence="11"/>
<dbReference type="Pfam" id="PF10633">
    <property type="entry name" value="NPCBM_assoc"/>
    <property type="match status" value="1"/>
</dbReference>
<dbReference type="InterPro" id="IPR000111">
    <property type="entry name" value="Glyco_hydro_27/36_CS"/>
</dbReference>
<dbReference type="SMART" id="SM00776">
    <property type="entry name" value="NPCBM"/>
    <property type="match status" value="1"/>
</dbReference>
<dbReference type="PANTHER" id="PTHR11452">
    <property type="entry name" value="ALPHA-GALACTOSIDASE/ALPHA-N-ACETYLGALACTOSAMINIDASE"/>
    <property type="match status" value="1"/>
</dbReference>
<evidence type="ECO:0000256" key="11">
    <source>
        <dbReference type="RuleBase" id="RU361168"/>
    </source>
</evidence>
<dbReference type="Gene3D" id="3.20.20.70">
    <property type="entry name" value="Aldolase class I"/>
    <property type="match status" value="1"/>
</dbReference>
<dbReference type="GO" id="GO:0005576">
    <property type="term" value="C:extracellular region"/>
    <property type="evidence" value="ECO:0007669"/>
    <property type="project" value="UniProtKB-SubCell"/>
</dbReference>
<evidence type="ECO:0000256" key="10">
    <source>
        <dbReference type="ARBA" id="ARBA00023326"/>
    </source>
</evidence>
<dbReference type="STRING" id="568872.GA0070624_1956"/>
<dbReference type="InterPro" id="IPR018905">
    <property type="entry name" value="A-galactase_NEW3"/>
</dbReference>
<dbReference type="EMBL" id="FMHV01000002">
    <property type="protein sequence ID" value="SCL20272.1"/>
    <property type="molecule type" value="Genomic_DNA"/>
</dbReference>
<dbReference type="InterPro" id="IPR013222">
    <property type="entry name" value="Glyco_hyd_98_carb-bd"/>
</dbReference>
<dbReference type="InterPro" id="IPR002241">
    <property type="entry name" value="Glyco_hydro_27"/>
</dbReference>
<dbReference type="Proteomes" id="UP000199413">
    <property type="component" value="Unassembled WGS sequence"/>
</dbReference>
<dbReference type="GO" id="GO:0004557">
    <property type="term" value="F:alpha-galactosidase activity"/>
    <property type="evidence" value="ECO:0007669"/>
    <property type="project" value="UniProtKB-EC"/>
</dbReference>
<dbReference type="FunFam" id="3.20.20.70:FF:000197">
    <property type="entry name" value="Alpha-galactosidase"/>
    <property type="match status" value="1"/>
</dbReference>
<dbReference type="Pfam" id="PF08305">
    <property type="entry name" value="NPCBM"/>
    <property type="match status" value="1"/>
</dbReference>
<dbReference type="OrthoDB" id="9807519at2"/>
<dbReference type="SUPFAM" id="SSF49785">
    <property type="entry name" value="Galactose-binding domain-like"/>
    <property type="match status" value="1"/>
</dbReference>
<evidence type="ECO:0000256" key="3">
    <source>
        <dbReference type="ARBA" id="ARBA00022525"/>
    </source>
</evidence>
<organism evidence="14 15">
    <name type="scientific">Micromonospora rhizosphaerae</name>
    <dbReference type="NCBI Taxonomy" id="568872"/>
    <lineage>
        <taxon>Bacteria</taxon>
        <taxon>Bacillati</taxon>
        <taxon>Actinomycetota</taxon>
        <taxon>Actinomycetes</taxon>
        <taxon>Micromonosporales</taxon>
        <taxon>Micromonosporaceae</taxon>
        <taxon>Micromonospora</taxon>
    </lineage>
</organism>
<dbReference type="GO" id="GO:0000272">
    <property type="term" value="P:polysaccharide catabolic process"/>
    <property type="evidence" value="ECO:0007669"/>
    <property type="project" value="UniProtKB-KW"/>
</dbReference>
<evidence type="ECO:0000256" key="2">
    <source>
        <dbReference type="ARBA" id="ARBA00009743"/>
    </source>
</evidence>
<dbReference type="PROSITE" id="PS00512">
    <property type="entry name" value="ALPHA_GALACTOSIDASE"/>
    <property type="match status" value="1"/>
</dbReference>
<dbReference type="Pfam" id="PF17801">
    <property type="entry name" value="Melibiase_C"/>
    <property type="match status" value="1"/>
</dbReference>
<evidence type="ECO:0000313" key="14">
    <source>
        <dbReference type="EMBL" id="SCL20272.1"/>
    </source>
</evidence>
<dbReference type="CDD" id="cd14792">
    <property type="entry name" value="GH27"/>
    <property type="match status" value="1"/>
</dbReference>
<comment type="catalytic activity">
    <reaction evidence="11">
        <text>Hydrolysis of terminal, non-reducing alpha-D-galactose residues in alpha-D-galactosides, including galactose oligosaccharides, galactomannans and galactolipids.</text>
        <dbReference type="EC" id="3.2.1.22"/>
    </reaction>
</comment>
<dbReference type="InterPro" id="IPR008979">
    <property type="entry name" value="Galactose-bd-like_sf"/>
</dbReference>
<comment type="subcellular location">
    <subcellularLocation>
        <location evidence="1">Secreted</location>
    </subcellularLocation>
</comment>
<keyword evidence="4 12" id="KW-0732">Signal</keyword>
<evidence type="ECO:0000256" key="12">
    <source>
        <dbReference type="SAM" id="SignalP"/>
    </source>
</evidence>
<comment type="similarity">
    <text evidence="2 11">Belongs to the glycosyl hydrolase 27 family.</text>
</comment>
<keyword evidence="15" id="KW-1185">Reference proteome</keyword>
<dbReference type="InterPro" id="IPR038637">
    <property type="entry name" value="NPCBM_sf"/>
</dbReference>
<feature type="chain" id="PRO_5008745071" description="Alpha-galactosidase" evidence="12">
    <location>
        <begin position="29"/>
        <end position="677"/>
    </location>
</feature>
<evidence type="ECO:0000256" key="1">
    <source>
        <dbReference type="ARBA" id="ARBA00004613"/>
    </source>
</evidence>
<evidence type="ECO:0000256" key="4">
    <source>
        <dbReference type="ARBA" id="ARBA00022729"/>
    </source>
</evidence>
<sequence length="677" mass="71937">MRKAVVRGLAAAIGLALAVGAASTGAAAAPSPVTVPASAPGNVAAVPPMGWNDWYTFFCDLDENLIKQTVDAMISTGMRDAGYKYVNLDDCWSAKERDAAGRLQADPAKFPSGIKALADYVHERGMKLGIYGDVGTQTCARYPGSYGHEAVDAQTFADWEVDFVKVDWCFVPFEDFPGKSQQEVAAELYGRWHDAIEATGRPMFFSICVWDPSVKSWEIAGPLGDMWRTSNDYSDSWGAVLGNIDAQAPLADLAGPDKGWNDPDILMVGKGGMTATEYRTQFSMWSMMAAPLLAGNDVRNMSQETLRTLTNTEVIAIDQDPLGRQATRVRDDGDLEVWARPLANGDVAVALLNRSGIAQTITAQASEAGLPTAESYSLRDVWAHQTTKSTGAIRAFVPSHGTAVFRVTQSGDAKAPAVSTSVKIGADAGTEWPVLFPGEPGTVEVVVANDAPMTVTDVRIELVVPDGWDVEGDPVRRERQLGGEREVSVSYAVTPSRDTSGDRTPVTARVTYQYGKNIGSTSGTQLALVVPKPPTGESYLSDLAWLDASSGWQSVTRDREVGGGPINLAGTTYAKGLGLATPGDVTYWVGESCSRLTALAGIDDVVDRVSPAGGTAVFEVYADGEKVFDSGLVRRGAAIPVDVSLTGVSELRLHVADGGDGGYNDRADWADAKVTCA</sequence>
<keyword evidence="5 11" id="KW-0378">Hydrolase</keyword>
<evidence type="ECO:0000259" key="13">
    <source>
        <dbReference type="SMART" id="SM00776"/>
    </source>
</evidence>
<keyword evidence="6 11" id="KW-1015">Disulfide bond</keyword>
<dbReference type="InterPro" id="IPR017853">
    <property type="entry name" value="GH"/>
</dbReference>
<feature type="signal peptide" evidence="12">
    <location>
        <begin position="1"/>
        <end position="28"/>
    </location>
</feature>
<dbReference type="SUPFAM" id="SSF51011">
    <property type="entry name" value="Glycosyl hydrolase domain"/>
    <property type="match status" value="1"/>
</dbReference>
<keyword evidence="8" id="KW-0119">Carbohydrate metabolism</keyword>
<dbReference type="InterPro" id="IPR013780">
    <property type="entry name" value="Glyco_hydro_b"/>
</dbReference>
<gene>
    <name evidence="14" type="ORF">GA0070624_1956</name>
</gene>
<dbReference type="Pfam" id="PF16499">
    <property type="entry name" value="Melibiase_2"/>
    <property type="match status" value="1"/>
</dbReference>
<evidence type="ECO:0000256" key="5">
    <source>
        <dbReference type="ARBA" id="ARBA00022801"/>
    </source>
</evidence>
<keyword evidence="3" id="KW-0964">Secreted</keyword>
<evidence type="ECO:0000256" key="8">
    <source>
        <dbReference type="ARBA" id="ARBA00023277"/>
    </source>
</evidence>
<dbReference type="InterPro" id="IPR013785">
    <property type="entry name" value="Aldolase_TIM"/>
</dbReference>
<evidence type="ECO:0000256" key="6">
    <source>
        <dbReference type="ARBA" id="ARBA00023157"/>
    </source>
</evidence>
<evidence type="ECO:0000256" key="9">
    <source>
        <dbReference type="ARBA" id="ARBA00023295"/>
    </source>
</evidence>
<dbReference type="FunFam" id="2.60.40.1180:FF:000008">
    <property type="entry name" value="Alpha-galactosidase"/>
    <property type="match status" value="1"/>
</dbReference>
<dbReference type="Gene3D" id="2.60.120.1060">
    <property type="entry name" value="NPCBM/NEW2 domain"/>
    <property type="match status" value="1"/>
</dbReference>
<dbReference type="AlphaFoldDB" id="A0A1C6RSV6"/>
<evidence type="ECO:0000313" key="15">
    <source>
        <dbReference type="Proteomes" id="UP000199413"/>
    </source>
</evidence>
<reference evidence="15" key="1">
    <citation type="submission" date="2016-06" db="EMBL/GenBank/DDBJ databases">
        <authorList>
            <person name="Varghese N."/>
            <person name="Submissions Spin"/>
        </authorList>
    </citation>
    <scope>NUCLEOTIDE SEQUENCE [LARGE SCALE GENOMIC DNA]</scope>
    <source>
        <strain evidence="15">DSM 45431</strain>
    </source>
</reference>
<accession>A0A1C6RSV6</accession>
<dbReference type="InterPro" id="IPR041233">
    <property type="entry name" value="Melibiase_C"/>
</dbReference>
<dbReference type="PRINTS" id="PR00740">
    <property type="entry name" value="GLHYDRLASE27"/>
</dbReference>
<dbReference type="PANTHER" id="PTHR11452:SF75">
    <property type="entry name" value="ALPHA-GALACTOSIDASE MEL1"/>
    <property type="match status" value="1"/>
</dbReference>
<proteinExistence type="inferred from homology"/>
<dbReference type="Gene3D" id="2.60.40.1180">
    <property type="entry name" value="Golgi alpha-mannosidase II"/>
    <property type="match status" value="1"/>
</dbReference>
<evidence type="ECO:0000256" key="7">
    <source>
        <dbReference type="ARBA" id="ARBA00023180"/>
    </source>
</evidence>
<feature type="domain" description="Glycosyl hydrolase family 98 putative carbohydrate-binding module" evidence="13">
    <location>
        <begin position="534"/>
        <end position="676"/>
    </location>
</feature>
<keyword evidence="9 11" id="KW-0326">Glycosidase</keyword>
<dbReference type="SUPFAM" id="SSF51445">
    <property type="entry name" value="(Trans)glycosidases"/>
    <property type="match status" value="1"/>
</dbReference>
<name>A0A1C6RSV6_9ACTN</name>
<keyword evidence="10" id="KW-0624">Polysaccharide degradation</keyword>
<keyword evidence="7" id="KW-0325">Glycoprotein</keyword>